<keyword evidence="3" id="KW-1185">Reference proteome</keyword>
<keyword evidence="2" id="KW-0575">Peroxidase</keyword>
<dbReference type="Gene3D" id="1.20.1290.10">
    <property type="entry name" value="AhpD-like"/>
    <property type="match status" value="1"/>
</dbReference>
<name>A0A853BC79_9PSEU</name>
<keyword evidence="2" id="KW-0560">Oxidoreductase</keyword>
<reference evidence="2 3" key="1">
    <citation type="submission" date="2020-07" db="EMBL/GenBank/DDBJ databases">
        <title>Sequencing the genomes of 1000 actinobacteria strains.</title>
        <authorList>
            <person name="Klenk H.-P."/>
        </authorList>
    </citation>
    <scope>NUCLEOTIDE SEQUENCE [LARGE SCALE GENOMIC DNA]</scope>
    <source>
        <strain evidence="2 3">DSM 104006</strain>
    </source>
</reference>
<feature type="domain" description="Carboxymuconolactone decarboxylase-like" evidence="1">
    <location>
        <begin position="50"/>
        <end position="101"/>
    </location>
</feature>
<sequence>MFTEHTLESAPAASRRLMEATARPRGYVPAAVARMASSPHLLEGFLKLSALFEATTLDPLSREVVIMTMATRNECHVCVAMHTGRLRQLGAPPEVISALRESRSLDDTRLEAVRLFTLAVLAAAGAVDDEVLRAFLAAGHTTQNALEVVMGIGTYTMSTLANRLTGAPLDPALRPPA</sequence>
<dbReference type="PANTHER" id="PTHR35446">
    <property type="entry name" value="SI:CH211-175M2.5"/>
    <property type="match status" value="1"/>
</dbReference>
<dbReference type="Proteomes" id="UP000549616">
    <property type="component" value="Unassembled WGS sequence"/>
</dbReference>
<evidence type="ECO:0000313" key="3">
    <source>
        <dbReference type="Proteomes" id="UP000549616"/>
    </source>
</evidence>
<dbReference type="AlphaFoldDB" id="A0A853BC79"/>
<dbReference type="GO" id="GO:0051920">
    <property type="term" value="F:peroxiredoxin activity"/>
    <property type="evidence" value="ECO:0007669"/>
    <property type="project" value="InterPro"/>
</dbReference>
<dbReference type="Pfam" id="PF02627">
    <property type="entry name" value="CMD"/>
    <property type="match status" value="1"/>
</dbReference>
<evidence type="ECO:0000313" key="2">
    <source>
        <dbReference type="EMBL" id="NYI92799.1"/>
    </source>
</evidence>
<dbReference type="InterPro" id="IPR003779">
    <property type="entry name" value="CMD-like"/>
</dbReference>
<proteinExistence type="predicted"/>
<comment type="caution">
    <text evidence="2">The sequence shown here is derived from an EMBL/GenBank/DDBJ whole genome shotgun (WGS) entry which is preliminary data.</text>
</comment>
<protein>
    <submittedName>
        <fullName evidence="2">AhpD family alkylhydroperoxidase</fullName>
    </submittedName>
</protein>
<accession>A0A853BC79</accession>
<dbReference type="PANTHER" id="PTHR35446:SF3">
    <property type="entry name" value="CMD DOMAIN-CONTAINING PROTEIN"/>
    <property type="match status" value="1"/>
</dbReference>
<gene>
    <name evidence="2" type="ORF">HNR02_006174</name>
</gene>
<organism evidence="2 3">
    <name type="scientific">Amycolatopsis endophytica</name>
    <dbReference type="NCBI Taxonomy" id="860233"/>
    <lineage>
        <taxon>Bacteria</taxon>
        <taxon>Bacillati</taxon>
        <taxon>Actinomycetota</taxon>
        <taxon>Actinomycetes</taxon>
        <taxon>Pseudonocardiales</taxon>
        <taxon>Pseudonocardiaceae</taxon>
        <taxon>Amycolatopsis</taxon>
    </lineage>
</organism>
<dbReference type="EMBL" id="JACCFK010000002">
    <property type="protein sequence ID" value="NYI92799.1"/>
    <property type="molecule type" value="Genomic_DNA"/>
</dbReference>
<dbReference type="InterPro" id="IPR029032">
    <property type="entry name" value="AhpD-like"/>
</dbReference>
<dbReference type="RefSeq" id="WP_312861225.1">
    <property type="nucleotide sequence ID" value="NZ_JACCFK010000002.1"/>
</dbReference>
<dbReference type="SUPFAM" id="SSF69118">
    <property type="entry name" value="AhpD-like"/>
    <property type="match status" value="1"/>
</dbReference>
<evidence type="ECO:0000259" key="1">
    <source>
        <dbReference type="Pfam" id="PF02627"/>
    </source>
</evidence>